<sequence length="284" mass="30589">MKWSADDFASRGIESARLDAELLVAHALGLDRVKLYMDLDRPLAPDELTKIRELVLRRRKREPVAYILGRREFFGRGFEVSPAVLIPRPDTETLIEAALERLPEDASGAVLDLCTGSGAIAVTLAAERTGIEVDATDLSEAALEVAKKNASKLGVAERVRFHHGDLFAALPSPREYALIACNPPYIAEHERATLAPDVAQHEPGMALFSGPEGLDVLHRLCAEAPKWLAPGASILIEVGAGQAPAVIALLERAGLVEGRAHQDLGGHERVVEARRARSGSRAAT</sequence>
<dbReference type="InterPro" id="IPR040758">
    <property type="entry name" value="PrmC_N"/>
</dbReference>
<feature type="domain" description="Release factor glutamine methyltransferase N-terminal" evidence="7">
    <location>
        <begin position="2"/>
        <end position="69"/>
    </location>
</feature>
<comment type="catalytic activity">
    <reaction evidence="4 5">
        <text>L-glutaminyl-[peptide chain release factor] + S-adenosyl-L-methionine = N(5)-methyl-L-glutaminyl-[peptide chain release factor] + S-adenosyl-L-homocysteine + H(+)</text>
        <dbReference type="Rhea" id="RHEA:42896"/>
        <dbReference type="Rhea" id="RHEA-COMP:10271"/>
        <dbReference type="Rhea" id="RHEA-COMP:10272"/>
        <dbReference type="ChEBI" id="CHEBI:15378"/>
        <dbReference type="ChEBI" id="CHEBI:30011"/>
        <dbReference type="ChEBI" id="CHEBI:57856"/>
        <dbReference type="ChEBI" id="CHEBI:59789"/>
        <dbReference type="ChEBI" id="CHEBI:61891"/>
        <dbReference type="EC" id="2.1.1.297"/>
    </reaction>
</comment>
<dbReference type="SUPFAM" id="SSF53335">
    <property type="entry name" value="S-adenosyl-L-methionine-dependent methyltransferases"/>
    <property type="match status" value="1"/>
</dbReference>
<keyword evidence="9" id="KW-1185">Reference proteome</keyword>
<dbReference type="PANTHER" id="PTHR18895">
    <property type="entry name" value="HEMK METHYLTRANSFERASE"/>
    <property type="match status" value="1"/>
</dbReference>
<proteinExistence type="inferred from homology"/>
<protein>
    <recommendedName>
        <fullName evidence="5">Release factor glutamine methyltransferase</fullName>
        <shortName evidence="5">RF MTase</shortName>
        <ecNumber evidence="5">2.1.1.297</ecNumber>
    </recommendedName>
    <alternativeName>
        <fullName evidence="5">N5-glutamine methyltransferase PrmC</fullName>
    </alternativeName>
    <alternativeName>
        <fullName evidence="5">Protein-(glutamine-N5) MTase PrmC</fullName>
    </alternativeName>
    <alternativeName>
        <fullName evidence="5">Protein-glutamine N-methyltransferase PrmC</fullName>
    </alternativeName>
</protein>
<dbReference type="InterPro" id="IPR050320">
    <property type="entry name" value="N5-glutamine_MTase"/>
</dbReference>
<feature type="binding site" evidence="5">
    <location>
        <begin position="182"/>
        <end position="185"/>
    </location>
    <ligand>
        <name>substrate</name>
    </ligand>
</feature>
<evidence type="ECO:0000256" key="2">
    <source>
        <dbReference type="ARBA" id="ARBA00022679"/>
    </source>
</evidence>
<keyword evidence="3 5" id="KW-0949">S-adenosyl-L-methionine</keyword>
<dbReference type="GO" id="GO:0003676">
    <property type="term" value="F:nucleic acid binding"/>
    <property type="evidence" value="ECO:0007669"/>
    <property type="project" value="InterPro"/>
</dbReference>
<comment type="similarity">
    <text evidence="5">Belongs to the protein N5-glutamine methyltransferase family. PrmC subfamily.</text>
</comment>
<dbReference type="Pfam" id="PF05175">
    <property type="entry name" value="MTS"/>
    <property type="match status" value="1"/>
</dbReference>
<feature type="binding site" evidence="5">
    <location>
        <position position="137"/>
    </location>
    <ligand>
        <name>S-adenosyl-L-methionine</name>
        <dbReference type="ChEBI" id="CHEBI:59789"/>
    </ligand>
</feature>
<evidence type="ECO:0000256" key="3">
    <source>
        <dbReference type="ARBA" id="ARBA00022691"/>
    </source>
</evidence>
<dbReference type="KEGG" id="samy:DB32_003369"/>
<dbReference type="PROSITE" id="PS00092">
    <property type="entry name" value="N6_MTASE"/>
    <property type="match status" value="1"/>
</dbReference>
<dbReference type="EMBL" id="CP011125">
    <property type="protein sequence ID" value="AKF06220.1"/>
    <property type="molecule type" value="Genomic_DNA"/>
</dbReference>
<accession>A0A0F6YHU8</accession>
<evidence type="ECO:0000256" key="5">
    <source>
        <dbReference type="HAMAP-Rule" id="MF_02126"/>
    </source>
</evidence>
<dbReference type="HAMAP" id="MF_02126">
    <property type="entry name" value="RF_methyltr_PrmC"/>
    <property type="match status" value="1"/>
</dbReference>
<dbReference type="STRING" id="927083.DB32_003369"/>
<comment type="caution">
    <text evidence="5">Lacks conserved residue(s) required for the propagation of feature annotation.</text>
</comment>
<evidence type="ECO:0000313" key="8">
    <source>
        <dbReference type="EMBL" id="AKF06220.1"/>
    </source>
</evidence>
<evidence type="ECO:0000259" key="6">
    <source>
        <dbReference type="Pfam" id="PF05175"/>
    </source>
</evidence>
<dbReference type="Gene3D" id="1.10.8.10">
    <property type="entry name" value="DNA helicase RuvA subunit, C-terminal domain"/>
    <property type="match status" value="1"/>
</dbReference>
<keyword evidence="1 5" id="KW-0489">Methyltransferase</keyword>
<reference evidence="8 9" key="1">
    <citation type="submission" date="2015-03" db="EMBL/GenBank/DDBJ databases">
        <title>Genome assembly of Sandaracinus amylolyticus DSM 53668.</title>
        <authorList>
            <person name="Sharma G."/>
            <person name="Subramanian S."/>
        </authorList>
    </citation>
    <scope>NUCLEOTIDE SEQUENCE [LARGE SCALE GENOMIC DNA]</scope>
    <source>
        <strain evidence="8 9">DSM 53668</strain>
    </source>
</reference>
<keyword evidence="2 5" id="KW-0808">Transferase</keyword>
<comment type="function">
    <text evidence="5">Methylates the class 1 translation termination release factors RF1/PrfA and RF2/PrfB on the glutamine residue of the universally conserved GGQ motif.</text>
</comment>
<evidence type="ECO:0000256" key="4">
    <source>
        <dbReference type="ARBA" id="ARBA00048391"/>
    </source>
</evidence>
<dbReference type="GO" id="GO:0102559">
    <property type="term" value="F:peptide chain release factor N(5)-glutamine methyltransferase activity"/>
    <property type="evidence" value="ECO:0007669"/>
    <property type="project" value="UniProtKB-EC"/>
</dbReference>
<organism evidence="8 9">
    <name type="scientific">Sandaracinus amylolyticus</name>
    <dbReference type="NCBI Taxonomy" id="927083"/>
    <lineage>
        <taxon>Bacteria</taxon>
        <taxon>Pseudomonadati</taxon>
        <taxon>Myxococcota</taxon>
        <taxon>Polyangia</taxon>
        <taxon>Polyangiales</taxon>
        <taxon>Sandaracinaceae</taxon>
        <taxon>Sandaracinus</taxon>
    </lineage>
</organism>
<evidence type="ECO:0000256" key="1">
    <source>
        <dbReference type="ARBA" id="ARBA00022603"/>
    </source>
</evidence>
<name>A0A0F6YHU8_9BACT</name>
<dbReference type="PANTHER" id="PTHR18895:SF74">
    <property type="entry name" value="MTRF1L RELEASE FACTOR GLUTAMINE METHYLTRANSFERASE"/>
    <property type="match status" value="1"/>
</dbReference>
<feature type="binding site" evidence="5">
    <location>
        <position position="182"/>
    </location>
    <ligand>
        <name>S-adenosyl-L-methionine</name>
        <dbReference type="ChEBI" id="CHEBI:59789"/>
    </ligand>
</feature>
<dbReference type="InterPro" id="IPR029063">
    <property type="entry name" value="SAM-dependent_MTases_sf"/>
</dbReference>
<gene>
    <name evidence="5" type="primary">prmC</name>
    <name evidence="8" type="ORF">DB32_003369</name>
</gene>
<dbReference type="InterPro" id="IPR019874">
    <property type="entry name" value="RF_methyltr_PrmC"/>
</dbReference>
<dbReference type="NCBIfam" id="TIGR03534">
    <property type="entry name" value="RF_mod_PrmC"/>
    <property type="match status" value="1"/>
</dbReference>
<dbReference type="EC" id="2.1.1.297" evidence="5"/>
<dbReference type="CDD" id="cd02440">
    <property type="entry name" value="AdoMet_MTases"/>
    <property type="match status" value="1"/>
</dbReference>
<dbReference type="Gene3D" id="3.40.50.150">
    <property type="entry name" value="Vaccinia Virus protein VP39"/>
    <property type="match status" value="1"/>
</dbReference>
<feature type="domain" description="Methyltransferase small" evidence="6">
    <location>
        <begin position="99"/>
        <end position="191"/>
    </location>
</feature>
<dbReference type="InterPro" id="IPR007848">
    <property type="entry name" value="Small_mtfrase_dom"/>
</dbReference>
<dbReference type="GO" id="GO:0032259">
    <property type="term" value="P:methylation"/>
    <property type="evidence" value="ECO:0007669"/>
    <property type="project" value="UniProtKB-KW"/>
</dbReference>
<dbReference type="InterPro" id="IPR002052">
    <property type="entry name" value="DNA_methylase_N6_adenine_CS"/>
</dbReference>
<dbReference type="Proteomes" id="UP000034883">
    <property type="component" value="Chromosome"/>
</dbReference>
<dbReference type="Pfam" id="PF17827">
    <property type="entry name" value="PrmC_N"/>
    <property type="match status" value="1"/>
</dbReference>
<dbReference type="InterPro" id="IPR004556">
    <property type="entry name" value="HemK-like"/>
</dbReference>
<dbReference type="AlphaFoldDB" id="A0A0F6YHU8"/>
<evidence type="ECO:0000313" key="9">
    <source>
        <dbReference type="Proteomes" id="UP000034883"/>
    </source>
</evidence>
<evidence type="ECO:0000259" key="7">
    <source>
        <dbReference type="Pfam" id="PF17827"/>
    </source>
</evidence>
<dbReference type="NCBIfam" id="TIGR00536">
    <property type="entry name" value="hemK_fam"/>
    <property type="match status" value="1"/>
</dbReference>